<sequence length="159" mass="18389">MTELGSLSIKFDYDPNEAQYFINAEERTITFLVNGQAIVCEYQGTPEQFLAMLDDKIANELSGDKDGFTLKEMSPDTPTNILEIRVALGEIGEEITDIEERMERVWKRFEIPDDPDHVRDFDAELYNIVGDVENIARMTCEMSAKIEKRRKQLEDREET</sequence>
<dbReference type="RefSeq" id="WP_105355777.1">
    <property type="nucleotide sequence ID" value="NZ_PUIA01000051.1"/>
</dbReference>
<dbReference type="Proteomes" id="UP000240009">
    <property type="component" value="Unassembled WGS sequence"/>
</dbReference>
<gene>
    <name evidence="1" type="ORF">C5Y96_17085</name>
</gene>
<evidence type="ECO:0000313" key="1">
    <source>
        <dbReference type="EMBL" id="PQO28086.1"/>
    </source>
</evidence>
<protein>
    <submittedName>
        <fullName evidence="1">Uncharacterized protein</fullName>
    </submittedName>
</protein>
<comment type="caution">
    <text evidence="1">The sequence shown here is derived from an EMBL/GenBank/DDBJ whole genome shotgun (WGS) entry which is preliminary data.</text>
</comment>
<reference evidence="1 2" key="1">
    <citation type="submission" date="2018-02" db="EMBL/GenBank/DDBJ databases">
        <title>Comparative genomes isolates from brazilian mangrove.</title>
        <authorList>
            <person name="Araujo J.E."/>
            <person name="Taketani R.G."/>
            <person name="Silva M.C.P."/>
            <person name="Loureco M.V."/>
            <person name="Andreote F.D."/>
        </authorList>
    </citation>
    <scope>NUCLEOTIDE SEQUENCE [LARGE SCALE GENOMIC DNA]</scope>
    <source>
        <strain evidence="1 2">HEX-2 MGV</strain>
    </source>
</reference>
<name>A0A2S8F7F7_9BACT</name>
<proteinExistence type="predicted"/>
<organism evidence="1 2">
    <name type="scientific">Blastopirellula marina</name>
    <dbReference type="NCBI Taxonomy" id="124"/>
    <lineage>
        <taxon>Bacteria</taxon>
        <taxon>Pseudomonadati</taxon>
        <taxon>Planctomycetota</taxon>
        <taxon>Planctomycetia</taxon>
        <taxon>Pirellulales</taxon>
        <taxon>Pirellulaceae</taxon>
        <taxon>Blastopirellula</taxon>
    </lineage>
</organism>
<dbReference type="AlphaFoldDB" id="A0A2S8F7F7"/>
<evidence type="ECO:0000313" key="2">
    <source>
        <dbReference type="Proteomes" id="UP000240009"/>
    </source>
</evidence>
<accession>A0A2S8F7F7</accession>
<dbReference type="EMBL" id="PUIA01000051">
    <property type="protein sequence ID" value="PQO28086.1"/>
    <property type="molecule type" value="Genomic_DNA"/>
</dbReference>